<evidence type="ECO:0000313" key="3">
    <source>
        <dbReference type="Proteomes" id="UP001597192"/>
    </source>
</evidence>
<keyword evidence="3" id="KW-1185">Reference proteome</keyword>
<name>A0ABW4CS56_9LACO</name>
<feature type="transmembrane region" description="Helical" evidence="1">
    <location>
        <begin position="6"/>
        <end position="33"/>
    </location>
</feature>
<proteinExistence type="predicted"/>
<dbReference type="EMBL" id="JBHTOG010000044">
    <property type="protein sequence ID" value="MFD1432783.1"/>
    <property type="molecule type" value="Genomic_DNA"/>
</dbReference>
<organism evidence="2 3">
    <name type="scientific">Lacticaseibacillus yichunensis</name>
    <dbReference type="NCBI Taxonomy" id="2486015"/>
    <lineage>
        <taxon>Bacteria</taxon>
        <taxon>Bacillati</taxon>
        <taxon>Bacillota</taxon>
        <taxon>Bacilli</taxon>
        <taxon>Lactobacillales</taxon>
        <taxon>Lactobacillaceae</taxon>
        <taxon>Lacticaseibacillus</taxon>
    </lineage>
</organism>
<comment type="caution">
    <text evidence="2">The sequence shown here is derived from an EMBL/GenBank/DDBJ whole genome shotgun (WGS) entry which is preliminary data.</text>
</comment>
<keyword evidence="1" id="KW-0812">Transmembrane</keyword>
<keyword evidence="1" id="KW-0472">Membrane</keyword>
<accession>A0ABW4CS56</accession>
<evidence type="ECO:0000256" key="1">
    <source>
        <dbReference type="SAM" id="Phobius"/>
    </source>
</evidence>
<protein>
    <submittedName>
        <fullName evidence="2">Uncharacterized protein</fullName>
    </submittedName>
</protein>
<sequence length="58" mass="6653">MNLIKWYVAGFIVVIGAFFIDFDGFVAIGEVVIRARLDMEKKGRWHRALKAVILGTYH</sequence>
<evidence type="ECO:0000313" key="2">
    <source>
        <dbReference type="EMBL" id="MFD1432783.1"/>
    </source>
</evidence>
<keyword evidence="1" id="KW-1133">Transmembrane helix</keyword>
<dbReference type="RefSeq" id="WP_164510026.1">
    <property type="nucleotide sequence ID" value="NZ_JBHTOG010000044.1"/>
</dbReference>
<reference evidence="3" key="1">
    <citation type="journal article" date="2019" name="Int. J. Syst. Evol. Microbiol.">
        <title>The Global Catalogue of Microorganisms (GCM) 10K type strain sequencing project: providing services to taxonomists for standard genome sequencing and annotation.</title>
        <authorList>
            <consortium name="The Broad Institute Genomics Platform"/>
            <consortium name="The Broad Institute Genome Sequencing Center for Infectious Disease"/>
            <person name="Wu L."/>
            <person name="Ma J."/>
        </authorList>
    </citation>
    <scope>NUCLEOTIDE SEQUENCE [LARGE SCALE GENOMIC DNA]</scope>
    <source>
        <strain evidence="3">CCM 8947</strain>
    </source>
</reference>
<gene>
    <name evidence="2" type="ORF">ACFQ47_08885</name>
</gene>
<dbReference type="Proteomes" id="UP001597192">
    <property type="component" value="Unassembled WGS sequence"/>
</dbReference>